<feature type="region of interest" description="Disordered" evidence="1">
    <location>
        <begin position="92"/>
        <end position="121"/>
    </location>
</feature>
<reference evidence="2" key="1">
    <citation type="submission" date="2020-05" db="EMBL/GenBank/DDBJ databases">
        <title>WGS assembly of Panicum virgatum.</title>
        <authorList>
            <person name="Lovell J.T."/>
            <person name="Jenkins J."/>
            <person name="Shu S."/>
            <person name="Juenger T.E."/>
            <person name="Schmutz J."/>
        </authorList>
    </citation>
    <scope>NUCLEOTIDE SEQUENCE</scope>
    <source>
        <strain evidence="2">AP13</strain>
    </source>
</reference>
<comment type="caution">
    <text evidence="2">The sequence shown here is derived from an EMBL/GenBank/DDBJ whole genome shotgun (WGS) entry which is preliminary data.</text>
</comment>
<dbReference type="AlphaFoldDB" id="A0A8T0T4Z5"/>
<evidence type="ECO:0000313" key="2">
    <source>
        <dbReference type="EMBL" id="KAG2606100.1"/>
    </source>
</evidence>
<name>A0A8T0T4Z5_PANVG</name>
<protein>
    <submittedName>
        <fullName evidence="2">Uncharacterized protein</fullName>
    </submittedName>
</protein>
<proteinExistence type="predicted"/>
<evidence type="ECO:0000313" key="3">
    <source>
        <dbReference type="Proteomes" id="UP000823388"/>
    </source>
</evidence>
<dbReference type="Proteomes" id="UP000823388">
    <property type="component" value="Chromosome 4N"/>
</dbReference>
<organism evidence="2 3">
    <name type="scientific">Panicum virgatum</name>
    <name type="common">Blackwell switchgrass</name>
    <dbReference type="NCBI Taxonomy" id="38727"/>
    <lineage>
        <taxon>Eukaryota</taxon>
        <taxon>Viridiplantae</taxon>
        <taxon>Streptophyta</taxon>
        <taxon>Embryophyta</taxon>
        <taxon>Tracheophyta</taxon>
        <taxon>Spermatophyta</taxon>
        <taxon>Magnoliopsida</taxon>
        <taxon>Liliopsida</taxon>
        <taxon>Poales</taxon>
        <taxon>Poaceae</taxon>
        <taxon>PACMAD clade</taxon>
        <taxon>Panicoideae</taxon>
        <taxon>Panicodae</taxon>
        <taxon>Paniceae</taxon>
        <taxon>Panicinae</taxon>
        <taxon>Panicum</taxon>
        <taxon>Panicum sect. Hiantes</taxon>
    </lineage>
</organism>
<dbReference type="EMBL" id="CM029044">
    <property type="protein sequence ID" value="KAG2606100.1"/>
    <property type="molecule type" value="Genomic_DNA"/>
</dbReference>
<gene>
    <name evidence="2" type="ORF">PVAP13_4NG144671</name>
</gene>
<sequence length="192" mass="22211">MGLNRILPWIFFLYHYRNKLTWMPRKDWSLSSGYMRRQERILSRNQHNMQSKQAKVRRRLHFSQAILYGCIYARIVFPNSARDLLPFVGEAESRTTPQEGEANEDIPSIHSSPNETTLDIAGPITRSRTKQLEKDIHSEVNANLMLNNQITLNEPMLLSTCFNVLRNGGLHEQAWDDDGFCPPNICQEPGRA</sequence>
<accession>A0A8T0T4Z5</accession>
<evidence type="ECO:0000256" key="1">
    <source>
        <dbReference type="SAM" id="MobiDB-lite"/>
    </source>
</evidence>
<keyword evidence="3" id="KW-1185">Reference proteome</keyword>